<feature type="region of interest" description="Disordered" evidence="1">
    <location>
        <begin position="141"/>
        <end position="171"/>
    </location>
</feature>
<keyword evidence="3" id="KW-1185">Reference proteome</keyword>
<feature type="compositionally biased region" description="Polar residues" evidence="1">
    <location>
        <begin position="145"/>
        <end position="154"/>
    </location>
</feature>
<organism evidence="2 3">
    <name type="scientific">Paspalum notatum var. saurae</name>
    <dbReference type="NCBI Taxonomy" id="547442"/>
    <lineage>
        <taxon>Eukaryota</taxon>
        <taxon>Viridiplantae</taxon>
        <taxon>Streptophyta</taxon>
        <taxon>Embryophyta</taxon>
        <taxon>Tracheophyta</taxon>
        <taxon>Spermatophyta</taxon>
        <taxon>Magnoliopsida</taxon>
        <taxon>Liliopsida</taxon>
        <taxon>Poales</taxon>
        <taxon>Poaceae</taxon>
        <taxon>PACMAD clade</taxon>
        <taxon>Panicoideae</taxon>
        <taxon>Andropogonodae</taxon>
        <taxon>Paspaleae</taxon>
        <taxon>Paspalinae</taxon>
        <taxon>Paspalum</taxon>
    </lineage>
</organism>
<evidence type="ECO:0000256" key="1">
    <source>
        <dbReference type="SAM" id="MobiDB-lite"/>
    </source>
</evidence>
<dbReference type="EMBL" id="CP144750">
    <property type="protein sequence ID" value="WVZ78503.1"/>
    <property type="molecule type" value="Genomic_DNA"/>
</dbReference>
<accession>A0AAQ3TRW0</accession>
<feature type="region of interest" description="Disordered" evidence="1">
    <location>
        <begin position="101"/>
        <end position="129"/>
    </location>
</feature>
<reference evidence="2 3" key="1">
    <citation type="submission" date="2024-02" db="EMBL/GenBank/DDBJ databases">
        <title>High-quality chromosome-scale genome assembly of Pensacola bahiagrass (Paspalum notatum Flugge var. saurae).</title>
        <authorList>
            <person name="Vega J.M."/>
            <person name="Podio M."/>
            <person name="Orjuela J."/>
            <person name="Siena L.A."/>
            <person name="Pessino S.C."/>
            <person name="Combes M.C."/>
            <person name="Mariac C."/>
            <person name="Albertini E."/>
            <person name="Pupilli F."/>
            <person name="Ortiz J.P.A."/>
            <person name="Leblanc O."/>
        </authorList>
    </citation>
    <scope>NUCLEOTIDE SEQUENCE [LARGE SCALE GENOMIC DNA]</scope>
    <source>
        <strain evidence="2">R1</strain>
        <tissue evidence="2">Leaf</tissue>
    </source>
</reference>
<evidence type="ECO:0000313" key="2">
    <source>
        <dbReference type="EMBL" id="WVZ78503.1"/>
    </source>
</evidence>
<dbReference type="AlphaFoldDB" id="A0AAQ3TRW0"/>
<protein>
    <submittedName>
        <fullName evidence="2">Uncharacterized protein</fullName>
    </submittedName>
</protein>
<proteinExistence type="predicted"/>
<evidence type="ECO:0000313" key="3">
    <source>
        <dbReference type="Proteomes" id="UP001341281"/>
    </source>
</evidence>
<dbReference type="Proteomes" id="UP001341281">
    <property type="component" value="Chromosome 06"/>
</dbReference>
<gene>
    <name evidence="2" type="ORF">U9M48_026205</name>
</gene>
<name>A0AAQ3TRW0_PASNO</name>
<feature type="compositionally biased region" description="Basic and acidic residues" evidence="1">
    <location>
        <begin position="118"/>
        <end position="129"/>
    </location>
</feature>
<sequence length="211" mass="23590">MISASIDQSSSAIPRLHTYCRLQLGYYFFQISEPILLGAWVDRSCPVACGCGGMHEEEERLHEMQIGVRIELFTIQERSAPDPRPRSAHVQRGVELAGADLGGQPAASAARAVHPYRSPREKARPGSWRWSEELTRRAWRDRSSASKPATSASMPSAHAPVGLSTRSSGAQPSCPTLITPNFLAPILLRIYTCIWRRGWRRTRRRRSAAER</sequence>